<evidence type="ECO:0000313" key="3">
    <source>
        <dbReference type="Proteomes" id="UP001235303"/>
    </source>
</evidence>
<accession>A0ABT7AX71</accession>
<dbReference type="Proteomes" id="UP001235303">
    <property type="component" value="Unassembled WGS sequence"/>
</dbReference>
<sequence length="71" mass="8180">MSLYETMDEFRIKINQLVEQIEEVSSSSQTLPSTDFDQLGHKFAGLMENLEEAHGQMRMATELLEEMINTL</sequence>
<keyword evidence="3" id="KW-1185">Reference proteome</keyword>
<proteinExistence type="predicted"/>
<feature type="coiled-coil region" evidence="1">
    <location>
        <begin position="7"/>
        <end position="70"/>
    </location>
</feature>
<organism evidence="2 3">
    <name type="scientific">Roseofilum acuticapitatum BLCC-M154</name>
    <dbReference type="NCBI Taxonomy" id="3022444"/>
    <lineage>
        <taxon>Bacteria</taxon>
        <taxon>Bacillati</taxon>
        <taxon>Cyanobacteriota</taxon>
        <taxon>Cyanophyceae</taxon>
        <taxon>Desertifilales</taxon>
        <taxon>Desertifilaceae</taxon>
        <taxon>Roseofilum</taxon>
        <taxon>Roseofilum acuticapitatum</taxon>
    </lineage>
</organism>
<evidence type="ECO:0000256" key="1">
    <source>
        <dbReference type="SAM" id="Coils"/>
    </source>
</evidence>
<reference evidence="2 3" key="1">
    <citation type="submission" date="2023-01" db="EMBL/GenBank/DDBJ databases">
        <title>Novel diversity within Roseofilum (Cyanobacteria; Desertifilaceae) from marine benthic mats with descriptions of four novel species.</title>
        <authorList>
            <person name="Wang Y."/>
            <person name="Berthold D.E."/>
            <person name="Hu J."/>
            <person name="Lefler F.W."/>
            <person name="Laughinghouse H.D. IV."/>
        </authorList>
    </citation>
    <scope>NUCLEOTIDE SEQUENCE [LARGE SCALE GENOMIC DNA]</scope>
    <source>
        <strain evidence="2 3">BLCC-M154</strain>
    </source>
</reference>
<dbReference type="EMBL" id="JAQOSP010000116">
    <property type="protein sequence ID" value="MDJ1171510.1"/>
    <property type="molecule type" value="Genomic_DNA"/>
</dbReference>
<keyword evidence="1" id="KW-0175">Coiled coil</keyword>
<name>A0ABT7AX71_9CYAN</name>
<evidence type="ECO:0000313" key="2">
    <source>
        <dbReference type="EMBL" id="MDJ1171510.1"/>
    </source>
</evidence>
<protein>
    <submittedName>
        <fullName evidence="2">Uncharacterized protein</fullName>
    </submittedName>
</protein>
<comment type="caution">
    <text evidence="2">The sequence shown here is derived from an EMBL/GenBank/DDBJ whole genome shotgun (WGS) entry which is preliminary data.</text>
</comment>
<dbReference type="RefSeq" id="WP_283755262.1">
    <property type="nucleotide sequence ID" value="NZ_JAQOSP010000116.1"/>
</dbReference>
<gene>
    <name evidence="2" type="ORF">PMG71_18935</name>
</gene>